<dbReference type="PROSITE" id="PS00136">
    <property type="entry name" value="SUBTILASE_ASP"/>
    <property type="match status" value="1"/>
</dbReference>
<evidence type="ECO:0000313" key="12">
    <source>
        <dbReference type="Proteomes" id="UP000620591"/>
    </source>
</evidence>
<reference evidence="11" key="1">
    <citation type="submission" date="2020-09" db="EMBL/GenBank/DDBJ databases">
        <title>Novel species in genus Aeromicrobium.</title>
        <authorList>
            <person name="Zhang G."/>
        </authorList>
    </citation>
    <scope>NUCLEOTIDE SEQUENCE</scope>
    <source>
        <strain evidence="11">Zg-636</strain>
    </source>
</reference>
<dbReference type="Gene3D" id="3.40.50.200">
    <property type="entry name" value="Peptidase S8/S53 domain"/>
    <property type="match status" value="1"/>
</dbReference>
<dbReference type="EMBL" id="JACTVM010000004">
    <property type="protein sequence ID" value="MBC9227437.1"/>
    <property type="molecule type" value="Genomic_DNA"/>
</dbReference>
<feature type="active site" description="Charge relay system" evidence="5">
    <location>
        <position position="468"/>
    </location>
</feature>
<dbReference type="Proteomes" id="UP000620591">
    <property type="component" value="Unassembled WGS sequence"/>
</dbReference>
<keyword evidence="3 5" id="KW-0378">Hydrolase</keyword>
<dbReference type="InterPro" id="IPR022398">
    <property type="entry name" value="Peptidase_S8_His-AS"/>
</dbReference>
<feature type="domain" description="Bacterial Ig-like" evidence="10">
    <location>
        <begin position="654"/>
        <end position="734"/>
    </location>
</feature>
<dbReference type="GO" id="GO:0004252">
    <property type="term" value="F:serine-type endopeptidase activity"/>
    <property type="evidence" value="ECO:0007669"/>
    <property type="project" value="UniProtKB-UniRule"/>
</dbReference>
<dbReference type="GO" id="GO:0005975">
    <property type="term" value="P:carbohydrate metabolic process"/>
    <property type="evidence" value="ECO:0007669"/>
    <property type="project" value="UniProtKB-ARBA"/>
</dbReference>
<evidence type="ECO:0000256" key="7">
    <source>
        <dbReference type="SAM" id="MobiDB-lite"/>
    </source>
</evidence>
<feature type="region of interest" description="Disordered" evidence="7">
    <location>
        <begin position="67"/>
        <end position="88"/>
    </location>
</feature>
<feature type="chain" id="PRO_5034385764" evidence="8">
    <location>
        <begin position="27"/>
        <end position="739"/>
    </location>
</feature>
<evidence type="ECO:0000259" key="9">
    <source>
        <dbReference type="Pfam" id="PF00082"/>
    </source>
</evidence>
<dbReference type="InterPro" id="IPR036852">
    <property type="entry name" value="Peptidase_S8/S53_dom_sf"/>
</dbReference>
<dbReference type="PROSITE" id="PS51892">
    <property type="entry name" value="SUBTILASE"/>
    <property type="match status" value="1"/>
</dbReference>
<feature type="active site" description="Charge relay system" evidence="5">
    <location>
        <position position="272"/>
    </location>
</feature>
<dbReference type="PANTHER" id="PTHR43806:SF11">
    <property type="entry name" value="CEREVISIN-RELATED"/>
    <property type="match status" value="1"/>
</dbReference>
<feature type="signal peptide" evidence="8">
    <location>
        <begin position="1"/>
        <end position="26"/>
    </location>
</feature>
<evidence type="ECO:0000259" key="10">
    <source>
        <dbReference type="Pfam" id="PF16640"/>
    </source>
</evidence>
<dbReference type="PANTHER" id="PTHR43806">
    <property type="entry name" value="PEPTIDASE S8"/>
    <property type="match status" value="1"/>
</dbReference>
<dbReference type="PROSITE" id="PS00137">
    <property type="entry name" value="SUBTILASE_HIS"/>
    <property type="match status" value="1"/>
</dbReference>
<dbReference type="AlphaFoldDB" id="A0A8I0K0V1"/>
<keyword evidence="2 5" id="KW-0645">Protease</keyword>
<evidence type="ECO:0000256" key="1">
    <source>
        <dbReference type="ARBA" id="ARBA00011073"/>
    </source>
</evidence>
<dbReference type="InterPro" id="IPR013783">
    <property type="entry name" value="Ig-like_fold"/>
</dbReference>
<evidence type="ECO:0000256" key="8">
    <source>
        <dbReference type="SAM" id="SignalP"/>
    </source>
</evidence>
<dbReference type="InterPro" id="IPR023828">
    <property type="entry name" value="Peptidase_S8_Ser-AS"/>
</dbReference>
<dbReference type="PROSITE" id="PS00138">
    <property type="entry name" value="SUBTILASE_SER"/>
    <property type="match status" value="1"/>
</dbReference>
<evidence type="ECO:0000256" key="6">
    <source>
        <dbReference type="RuleBase" id="RU003355"/>
    </source>
</evidence>
<name>A0A8I0K0V1_9ACTN</name>
<dbReference type="InterPro" id="IPR023827">
    <property type="entry name" value="Peptidase_S8_Asp-AS"/>
</dbReference>
<evidence type="ECO:0000256" key="3">
    <source>
        <dbReference type="ARBA" id="ARBA00022801"/>
    </source>
</evidence>
<dbReference type="InterPro" id="IPR050131">
    <property type="entry name" value="Peptidase_S8_subtilisin-like"/>
</dbReference>
<dbReference type="InterPro" id="IPR032109">
    <property type="entry name" value="Big_3_5"/>
</dbReference>
<dbReference type="InterPro" id="IPR015500">
    <property type="entry name" value="Peptidase_S8_subtilisin-rel"/>
</dbReference>
<dbReference type="GO" id="GO:0006508">
    <property type="term" value="P:proteolysis"/>
    <property type="evidence" value="ECO:0007669"/>
    <property type="project" value="UniProtKB-KW"/>
</dbReference>
<dbReference type="SUPFAM" id="SSF52743">
    <property type="entry name" value="Subtilisin-like"/>
    <property type="match status" value="1"/>
</dbReference>
<keyword evidence="8" id="KW-0732">Signal</keyword>
<dbReference type="PRINTS" id="PR00723">
    <property type="entry name" value="SUBTILISIN"/>
</dbReference>
<comment type="similarity">
    <text evidence="1 5 6">Belongs to the peptidase S8 family.</text>
</comment>
<dbReference type="RefSeq" id="WP_187769926.1">
    <property type="nucleotide sequence ID" value="NZ_JACTVM010000004.1"/>
</dbReference>
<evidence type="ECO:0000313" key="11">
    <source>
        <dbReference type="EMBL" id="MBC9227437.1"/>
    </source>
</evidence>
<gene>
    <name evidence="11" type="ORF">IBG24_14055</name>
</gene>
<keyword evidence="4 5" id="KW-0720">Serine protease</keyword>
<evidence type="ECO:0000256" key="4">
    <source>
        <dbReference type="ARBA" id="ARBA00022825"/>
    </source>
</evidence>
<dbReference type="Gene3D" id="2.60.40.2700">
    <property type="match status" value="1"/>
</dbReference>
<proteinExistence type="inferred from homology"/>
<accession>A0A8I0K0V1</accession>
<feature type="active site" description="Charge relay system" evidence="5">
    <location>
        <position position="190"/>
    </location>
</feature>
<dbReference type="Gene3D" id="2.60.40.10">
    <property type="entry name" value="Immunoglobulins"/>
    <property type="match status" value="1"/>
</dbReference>
<comment type="caution">
    <text evidence="11">The sequence shown here is derived from an EMBL/GenBank/DDBJ whole genome shotgun (WGS) entry which is preliminary data.</text>
</comment>
<protein>
    <submittedName>
        <fullName evidence="11">S8 family serine peptidase</fullName>
    </submittedName>
</protein>
<evidence type="ECO:0000256" key="5">
    <source>
        <dbReference type="PROSITE-ProRule" id="PRU01240"/>
    </source>
</evidence>
<evidence type="ECO:0000256" key="2">
    <source>
        <dbReference type="ARBA" id="ARBA00022670"/>
    </source>
</evidence>
<organism evidence="11 12">
    <name type="scientific">Aeromicrobium senzhongii</name>
    <dbReference type="NCBI Taxonomy" id="2663859"/>
    <lineage>
        <taxon>Bacteria</taxon>
        <taxon>Bacillati</taxon>
        <taxon>Actinomycetota</taxon>
        <taxon>Actinomycetes</taxon>
        <taxon>Propionibacteriales</taxon>
        <taxon>Nocardioidaceae</taxon>
        <taxon>Aeromicrobium</taxon>
    </lineage>
</organism>
<feature type="domain" description="Peptidase S8/S53" evidence="9">
    <location>
        <begin position="183"/>
        <end position="483"/>
    </location>
</feature>
<dbReference type="Pfam" id="PF16640">
    <property type="entry name" value="Big_3_5"/>
    <property type="match status" value="1"/>
</dbReference>
<dbReference type="InterPro" id="IPR000209">
    <property type="entry name" value="Peptidase_S8/S53_dom"/>
</dbReference>
<sequence length="739" mass="75362">MRRSLPLLVLPVLVAATVMVDVGASAAPSGPPPGTAVSVTTDPAGAKAPALARGLIVKARTDTPARRASIARSARTELPDGNDVASTSSAPAGLSVLRLQDPVPVGELDAAIAEIDARADVEWVIADRLRSASSVPPVSVDDPHFLIQGNLWDTRDTIDGLPTNGGFSTKAPALWRSTKGDPSVVVAVVDTGLAAHPDLVGQTVAGYDFVDDECTPVGDACHYDRTYINAGDGNGWDADPADPGDWLDEGLVTKCFGPIDDPADYTADSSWHGTHVAGTVAAKAGNGIGVAGVAPGVKVQPVRVMGHCGGWDLDIVFGILWASGEDLREYGVPLNPTPAKVVNLSLGGVYDSAAEAAQDCELYSDVATVARARGVTLVAAAGNSSGQAIAPLNLSVPASCAGYVSVTASSDTGHRSWYSTAGEGADIAAPGGDMQVPTTSAERGILSTINLGATRPAAAGYGFYQGTSMAAPAVAAGAALLYSLGITGPAAVEAGLKSAVQPFSTVPYGQRTIGGGTASLTTDELDCTTTGRTACGAGILDLSRVTAPLGAPKITGTPALDVVLQGQSRGLTTGGAGSTITWWRGATKVGTGATYRVVAADLGRTLTVRDTVASGPFAGASRAASVDVPVAPTPTPKPTPQPVAKVKATVRMSVPSKVKRTKRVPVTVRIAARGVRPTGTVRVYDGRKRLATRKLQAKHGGSLRITLPKLKKGKHRIRVVYSGSATVRSAATSKVVRSR</sequence>
<dbReference type="Pfam" id="PF00082">
    <property type="entry name" value="Peptidase_S8"/>
    <property type="match status" value="1"/>
</dbReference>